<feature type="transmembrane region" description="Helical" evidence="1">
    <location>
        <begin position="44"/>
        <end position="66"/>
    </location>
</feature>
<dbReference type="EMBL" id="NMVI01000029">
    <property type="protein sequence ID" value="OYN84027.1"/>
    <property type="molecule type" value="Genomic_DNA"/>
</dbReference>
<evidence type="ECO:0008006" key="4">
    <source>
        <dbReference type="Google" id="ProtNLM"/>
    </source>
</evidence>
<proteinExistence type="predicted"/>
<keyword evidence="1" id="KW-0812">Transmembrane</keyword>
<evidence type="ECO:0000256" key="1">
    <source>
        <dbReference type="SAM" id="Phobius"/>
    </source>
</evidence>
<evidence type="ECO:0000313" key="3">
    <source>
        <dbReference type="Proteomes" id="UP000216533"/>
    </source>
</evidence>
<evidence type="ECO:0000313" key="2">
    <source>
        <dbReference type="EMBL" id="OYN84027.1"/>
    </source>
</evidence>
<keyword evidence="1" id="KW-1133">Transmembrane helix</keyword>
<accession>A0A255DXH3</accession>
<comment type="caution">
    <text evidence="2">The sequence shown here is derived from an EMBL/GenBank/DDBJ whole genome shotgun (WGS) entry which is preliminary data.</text>
</comment>
<name>A0A255DXH3_9ACTN</name>
<gene>
    <name evidence="2" type="ORF">CGZ92_13280</name>
</gene>
<sequence>MAKREDDAAALDELEERYEAGDLSRGQYETHRRTLLRESQGVPMLWRVVGGIAGALLAIVLVTWLVQALGTGTMG</sequence>
<dbReference type="RefSeq" id="WP_094451869.1">
    <property type="nucleotide sequence ID" value="NZ_NMVI01000029.1"/>
</dbReference>
<keyword evidence="1" id="KW-0472">Membrane</keyword>
<reference evidence="2 3" key="1">
    <citation type="submission" date="2017-07" db="EMBL/GenBank/DDBJ databases">
        <title>Draft whole genome sequences of clinical Proprionibacteriaceae strains.</title>
        <authorList>
            <person name="Bernier A.-M."/>
            <person name="Bernard K."/>
            <person name="Domingo M.-C."/>
        </authorList>
    </citation>
    <scope>NUCLEOTIDE SEQUENCE [LARGE SCALE GENOMIC DNA]</scope>
    <source>
        <strain evidence="2 3">NML 160184</strain>
    </source>
</reference>
<dbReference type="Proteomes" id="UP000216533">
    <property type="component" value="Unassembled WGS sequence"/>
</dbReference>
<organism evidence="2 3">
    <name type="scientific">Parenemella sanctibonifatiensis</name>
    <dbReference type="NCBI Taxonomy" id="2016505"/>
    <lineage>
        <taxon>Bacteria</taxon>
        <taxon>Bacillati</taxon>
        <taxon>Actinomycetota</taxon>
        <taxon>Actinomycetes</taxon>
        <taxon>Propionibacteriales</taxon>
        <taxon>Propionibacteriaceae</taxon>
        <taxon>Parenemella</taxon>
    </lineage>
</organism>
<protein>
    <recommendedName>
        <fullName evidence="4">SHOCT domain-containing protein</fullName>
    </recommendedName>
</protein>
<dbReference type="AlphaFoldDB" id="A0A255DXH3"/>